<reference evidence="1" key="1">
    <citation type="submission" date="2022-09" db="EMBL/GenBank/DDBJ databases">
        <authorList>
            <person name="Yuan C."/>
            <person name="Ke Z."/>
        </authorList>
    </citation>
    <scope>NUCLEOTIDE SEQUENCE</scope>
    <source>
        <strain evidence="1">LB-8</strain>
    </source>
</reference>
<keyword evidence="2" id="KW-1185">Reference proteome</keyword>
<sequence length="64" mass="7114">MAEQTLQLGDVVILKSGSPKMTIASSVFANGNVRVYFYDTNKHELLMKELPSAILKKDDTQNIT</sequence>
<proteinExistence type="predicted"/>
<dbReference type="RefSeq" id="WP_279295230.1">
    <property type="nucleotide sequence ID" value="NZ_JAOTIF010000001.1"/>
</dbReference>
<evidence type="ECO:0000313" key="2">
    <source>
        <dbReference type="Proteomes" id="UP001155483"/>
    </source>
</evidence>
<dbReference type="AlphaFoldDB" id="A0A9X2XSD2"/>
<dbReference type="Pfam" id="PF09926">
    <property type="entry name" value="DUF2158"/>
    <property type="match status" value="1"/>
</dbReference>
<dbReference type="EMBL" id="JAOTIF010000001">
    <property type="protein sequence ID" value="MCU7547785.1"/>
    <property type="molecule type" value="Genomic_DNA"/>
</dbReference>
<dbReference type="Proteomes" id="UP001155483">
    <property type="component" value="Unassembled WGS sequence"/>
</dbReference>
<accession>A0A9X2XSD2</accession>
<protein>
    <submittedName>
        <fullName evidence="1">DUF2158 domain-containing protein</fullName>
    </submittedName>
</protein>
<comment type="caution">
    <text evidence="1">The sequence shown here is derived from an EMBL/GenBank/DDBJ whole genome shotgun (WGS) entry which is preliminary data.</text>
</comment>
<dbReference type="InterPro" id="IPR019226">
    <property type="entry name" value="DUF2158"/>
</dbReference>
<name>A0A9X2XSD2_9BACT</name>
<organism evidence="1 2">
    <name type="scientific">Paraflavisolibacter caeni</name>
    <dbReference type="NCBI Taxonomy" id="2982496"/>
    <lineage>
        <taxon>Bacteria</taxon>
        <taxon>Pseudomonadati</taxon>
        <taxon>Bacteroidota</taxon>
        <taxon>Chitinophagia</taxon>
        <taxon>Chitinophagales</taxon>
        <taxon>Chitinophagaceae</taxon>
        <taxon>Paraflavisolibacter</taxon>
    </lineage>
</organism>
<gene>
    <name evidence="1" type="ORF">OCK74_01605</name>
</gene>
<reference evidence="1" key="2">
    <citation type="submission" date="2023-04" db="EMBL/GenBank/DDBJ databases">
        <title>Paracnuella aquatica gen. nov., sp. nov., a member of the family Chitinophagaceae isolated from a hot spring.</title>
        <authorList>
            <person name="Wang C."/>
        </authorList>
    </citation>
    <scope>NUCLEOTIDE SEQUENCE</scope>
    <source>
        <strain evidence="1">LB-8</strain>
    </source>
</reference>
<evidence type="ECO:0000313" key="1">
    <source>
        <dbReference type="EMBL" id="MCU7547785.1"/>
    </source>
</evidence>